<protein>
    <submittedName>
        <fullName evidence="1">Uncharacterized protein</fullName>
    </submittedName>
</protein>
<evidence type="ECO:0000313" key="1">
    <source>
        <dbReference type="EMBL" id="MDE1464140.1"/>
    </source>
</evidence>
<keyword evidence="2" id="KW-1185">Reference proteome</keyword>
<comment type="caution">
    <text evidence="1">The sequence shown here is derived from an EMBL/GenBank/DDBJ whole genome shotgun (WGS) entry which is preliminary data.</text>
</comment>
<evidence type="ECO:0000313" key="2">
    <source>
        <dbReference type="Proteomes" id="UP001528823"/>
    </source>
</evidence>
<name>A0ABT5UCN5_9GAMM</name>
<gene>
    <name evidence="1" type="ORF">ORQ98_19470</name>
</gene>
<dbReference type="EMBL" id="JAPMOU010000029">
    <property type="protein sequence ID" value="MDE1464140.1"/>
    <property type="molecule type" value="Genomic_DNA"/>
</dbReference>
<proteinExistence type="predicted"/>
<dbReference type="RefSeq" id="WP_274690471.1">
    <property type="nucleotide sequence ID" value="NZ_JAPMOU010000029.1"/>
</dbReference>
<organism evidence="1 2">
    <name type="scientific">Spartinivicinus poritis</name>
    <dbReference type="NCBI Taxonomy" id="2994640"/>
    <lineage>
        <taxon>Bacteria</taxon>
        <taxon>Pseudomonadati</taxon>
        <taxon>Pseudomonadota</taxon>
        <taxon>Gammaproteobacteria</taxon>
        <taxon>Oceanospirillales</taxon>
        <taxon>Zooshikellaceae</taxon>
        <taxon>Spartinivicinus</taxon>
    </lineage>
</organism>
<sequence>MKEQILDKIDFGNGKLVFDEISSLEIVDNIAIYKNELKEDMLQVEYPNEVLIDVGWYPSFDIEGGFQVRVIKDYNWEMPLLIREARDFKKLVLTIKEAINIAVAHSN</sequence>
<reference evidence="1 2" key="1">
    <citation type="submission" date="2022-11" db="EMBL/GenBank/DDBJ databases">
        <title>Spartinivicinus poritis sp. nov., isolated from scleractinian coral Porites lutea.</title>
        <authorList>
            <person name="Zhang G."/>
            <person name="Cai L."/>
            <person name="Wei Q."/>
        </authorList>
    </citation>
    <scope>NUCLEOTIDE SEQUENCE [LARGE SCALE GENOMIC DNA]</scope>
    <source>
        <strain evidence="1 2">A2-2</strain>
    </source>
</reference>
<dbReference type="Proteomes" id="UP001528823">
    <property type="component" value="Unassembled WGS sequence"/>
</dbReference>
<accession>A0ABT5UCN5</accession>